<evidence type="ECO:0000313" key="6">
    <source>
        <dbReference type="Proteomes" id="UP000547510"/>
    </source>
</evidence>
<evidence type="ECO:0000256" key="3">
    <source>
        <dbReference type="ARBA" id="ARBA00023163"/>
    </source>
</evidence>
<sequence length="149" mass="16492">MPTKTRLNFFPRLVMERPDIALCRVSTLITRAAELQGHANNVGANHHLVLKMLVNVGPCSQQTLSEELRIDRSVMVGIADDLQKAGYVSRERNPDDRRAYQVDITGAGKTALLHAESSVPKFLNDVFAALTAAERDQLTKILAKVLEID</sequence>
<gene>
    <name evidence="5" type="ORF">FHS29_005578</name>
</gene>
<feature type="domain" description="HTH marR-type" evidence="4">
    <location>
        <begin position="19"/>
        <end position="147"/>
    </location>
</feature>
<comment type="caution">
    <text evidence="5">The sequence shown here is derived from an EMBL/GenBank/DDBJ whole genome shotgun (WGS) entry which is preliminary data.</text>
</comment>
<dbReference type="Gene3D" id="1.10.10.10">
    <property type="entry name" value="Winged helix-like DNA-binding domain superfamily/Winged helix DNA-binding domain"/>
    <property type="match status" value="1"/>
</dbReference>
<reference evidence="5 6" key="1">
    <citation type="submission" date="2020-08" db="EMBL/GenBank/DDBJ databases">
        <title>Genomic Encyclopedia of Type Strains, Phase III (KMG-III): the genomes of soil and plant-associated and newly described type strains.</title>
        <authorList>
            <person name="Whitman W."/>
        </authorList>
    </citation>
    <scope>NUCLEOTIDE SEQUENCE [LARGE SCALE GENOMIC DNA]</scope>
    <source>
        <strain evidence="5 6">CECT 8640</strain>
    </source>
</reference>
<dbReference type="GO" id="GO:0006950">
    <property type="term" value="P:response to stress"/>
    <property type="evidence" value="ECO:0007669"/>
    <property type="project" value="TreeGrafter"/>
</dbReference>
<dbReference type="PANTHER" id="PTHR33164">
    <property type="entry name" value="TRANSCRIPTIONAL REGULATOR, MARR FAMILY"/>
    <property type="match status" value="1"/>
</dbReference>
<dbReference type="GO" id="GO:0003700">
    <property type="term" value="F:DNA-binding transcription factor activity"/>
    <property type="evidence" value="ECO:0007669"/>
    <property type="project" value="InterPro"/>
</dbReference>
<organism evidence="5 6">
    <name type="scientific">Saccharothrix tamanrassetensis</name>
    <dbReference type="NCBI Taxonomy" id="1051531"/>
    <lineage>
        <taxon>Bacteria</taxon>
        <taxon>Bacillati</taxon>
        <taxon>Actinomycetota</taxon>
        <taxon>Actinomycetes</taxon>
        <taxon>Pseudonocardiales</taxon>
        <taxon>Pseudonocardiaceae</taxon>
        <taxon>Saccharothrix</taxon>
    </lineage>
</organism>
<dbReference type="PRINTS" id="PR00598">
    <property type="entry name" value="HTHMARR"/>
</dbReference>
<accession>A0A841CNU0</accession>
<dbReference type="EMBL" id="JACHJN010000009">
    <property type="protein sequence ID" value="MBB5958969.1"/>
    <property type="molecule type" value="Genomic_DNA"/>
</dbReference>
<dbReference type="PROSITE" id="PS50995">
    <property type="entry name" value="HTH_MARR_2"/>
    <property type="match status" value="1"/>
</dbReference>
<dbReference type="Pfam" id="PF12802">
    <property type="entry name" value="MarR_2"/>
    <property type="match status" value="1"/>
</dbReference>
<evidence type="ECO:0000256" key="2">
    <source>
        <dbReference type="ARBA" id="ARBA00023125"/>
    </source>
</evidence>
<dbReference type="InterPro" id="IPR000835">
    <property type="entry name" value="HTH_MarR-typ"/>
</dbReference>
<keyword evidence="2 5" id="KW-0238">DNA-binding</keyword>
<protein>
    <submittedName>
        <fullName evidence="5">DNA-binding MarR family transcriptional regulator</fullName>
    </submittedName>
</protein>
<dbReference type="RefSeq" id="WP_184695413.1">
    <property type="nucleotide sequence ID" value="NZ_JACHJN010000009.1"/>
</dbReference>
<name>A0A841CNU0_9PSEU</name>
<dbReference type="SUPFAM" id="SSF46785">
    <property type="entry name" value="Winged helix' DNA-binding domain"/>
    <property type="match status" value="1"/>
</dbReference>
<dbReference type="GO" id="GO:0003677">
    <property type="term" value="F:DNA binding"/>
    <property type="evidence" value="ECO:0007669"/>
    <property type="project" value="UniProtKB-KW"/>
</dbReference>
<keyword evidence="3" id="KW-0804">Transcription</keyword>
<evidence type="ECO:0000256" key="1">
    <source>
        <dbReference type="ARBA" id="ARBA00023015"/>
    </source>
</evidence>
<proteinExistence type="predicted"/>
<dbReference type="InterPro" id="IPR036388">
    <property type="entry name" value="WH-like_DNA-bd_sf"/>
</dbReference>
<dbReference type="AlphaFoldDB" id="A0A841CNU0"/>
<dbReference type="InterPro" id="IPR036390">
    <property type="entry name" value="WH_DNA-bd_sf"/>
</dbReference>
<evidence type="ECO:0000313" key="5">
    <source>
        <dbReference type="EMBL" id="MBB5958969.1"/>
    </source>
</evidence>
<dbReference type="InterPro" id="IPR039422">
    <property type="entry name" value="MarR/SlyA-like"/>
</dbReference>
<evidence type="ECO:0000259" key="4">
    <source>
        <dbReference type="PROSITE" id="PS50995"/>
    </source>
</evidence>
<keyword evidence="6" id="KW-1185">Reference proteome</keyword>
<dbReference type="Proteomes" id="UP000547510">
    <property type="component" value="Unassembled WGS sequence"/>
</dbReference>
<dbReference type="PANTHER" id="PTHR33164:SF64">
    <property type="entry name" value="TRANSCRIPTIONAL REGULATOR SLYA"/>
    <property type="match status" value="1"/>
</dbReference>
<dbReference type="SMART" id="SM00347">
    <property type="entry name" value="HTH_MARR"/>
    <property type="match status" value="1"/>
</dbReference>
<keyword evidence="1" id="KW-0805">Transcription regulation</keyword>